<sequence>MTSHGANVFDIAKSKKIDVKEISDFSSNINPLGASKKTLEYLKDNLNLLFTYPDPKYIDLKKSIADYTNSNPQNIILGLGATEILKESIKYYQSANSMILSPCYSEYEEELEKINSRIFYFDLNYTDKFKINVDEIINAINLKKINLLVFANPNNPTGTILKKDEIKKILQNTNVKLIVDETYVEFCDQNIYSSGELTKKYENLLIVRGTSKFFSLPGIRLGYGLTSDIKLIENFKNKEVLWQINSVADICGQKMFKDDKYLNNVYSFIETRREYLLKELNKITNLEPIESKGNFILVKIHNEITSTKLRQILAQELMIIRDCKNFRGLDSSYFRFCILSDKENEKLLKSLRKIFN</sequence>
<keyword evidence="6" id="KW-1185">Reference proteome</keyword>
<dbReference type="Gene3D" id="3.40.640.10">
    <property type="entry name" value="Type I PLP-dependent aspartate aminotransferase-like (Major domain)"/>
    <property type="match status" value="1"/>
</dbReference>
<dbReference type="InterPro" id="IPR004838">
    <property type="entry name" value="NHTrfase_class1_PyrdxlP-BS"/>
</dbReference>
<organism evidence="5 6">
    <name type="scientific">Peptoniphilus olsenii</name>
    <dbReference type="NCBI Taxonomy" id="411570"/>
    <lineage>
        <taxon>Bacteria</taxon>
        <taxon>Bacillati</taxon>
        <taxon>Bacillota</taxon>
        <taxon>Tissierellia</taxon>
        <taxon>Tissierellales</taxon>
        <taxon>Peptoniphilaceae</taxon>
        <taxon>Peptoniphilus</taxon>
    </lineage>
</organism>
<protein>
    <recommendedName>
        <fullName evidence="3">Aminotransferase</fullName>
        <ecNumber evidence="3">2.6.1.-</ecNumber>
    </recommendedName>
</protein>
<gene>
    <name evidence="5" type="ORF">ABID14_001510</name>
</gene>
<keyword evidence="5" id="KW-0456">Lyase</keyword>
<dbReference type="EC" id="2.6.1.-" evidence="3"/>
<evidence type="ECO:0000259" key="4">
    <source>
        <dbReference type="Pfam" id="PF00155"/>
    </source>
</evidence>
<dbReference type="PANTHER" id="PTHR42885:SF1">
    <property type="entry name" value="THREONINE-PHOSPHATE DECARBOXYLASE"/>
    <property type="match status" value="1"/>
</dbReference>
<name>A0ABV2JAN3_9FIRM</name>
<dbReference type="SUPFAM" id="SSF53383">
    <property type="entry name" value="PLP-dependent transferases"/>
    <property type="match status" value="1"/>
</dbReference>
<evidence type="ECO:0000256" key="2">
    <source>
        <dbReference type="ARBA" id="ARBA00022898"/>
    </source>
</evidence>
<reference evidence="5 6" key="1">
    <citation type="submission" date="2024-06" db="EMBL/GenBank/DDBJ databases">
        <title>Genomic Encyclopedia of Type Strains, Phase IV (KMG-IV): sequencing the most valuable type-strain genomes for metagenomic binning, comparative biology and taxonomic classification.</title>
        <authorList>
            <person name="Goeker M."/>
        </authorList>
    </citation>
    <scope>NUCLEOTIDE SEQUENCE [LARGE SCALE GENOMIC DNA]</scope>
    <source>
        <strain evidence="5 6">DSM 21460</strain>
    </source>
</reference>
<accession>A0ABV2JAN3</accession>
<dbReference type="GO" id="GO:0048472">
    <property type="term" value="F:threonine-phosphate decarboxylase activity"/>
    <property type="evidence" value="ECO:0007669"/>
    <property type="project" value="UniProtKB-EC"/>
</dbReference>
<comment type="cofactor">
    <cofactor evidence="1 3">
        <name>pyridoxal 5'-phosphate</name>
        <dbReference type="ChEBI" id="CHEBI:597326"/>
    </cofactor>
</comment>
<dbReference type="InterPro" id="IPR015421">
    <property type="entry name" value="PyrdxlP-dep_Trfase_major"/>
</dbReference>
<evidence type="ECO:0000256" key="3">
    <source>
        <dbReference type="RuleBase" id="RU000481"/>
    </source>
</evidence>
<keyword evidence="3" id="KW-0808">Transferase</keyword>
<dbReference type="Proteomes" id="UP001549162">
    <property type="component" value="Unassembled WGS sequence"/>
</dbReference>
<dbReference type="InterPro" id="IPR015422">
    <property type="entry name" value="PyrdxlP-dep_Trfase_small"/>
</dbReference>
<keyword evidence="2" id="KW-0663">Pyridoxal phosphate</keyword>
<dbReference type="RefSeq" id="WP_354368717.1">
    <property type="nucleotide sequence ID" value="NZ_JBEPMA010000010.1"/>
</dbReference>
<dbReference type="EMBL" id="JBEPMA010000010">
    <property type="protein sequence ID" value="MET3617875.1"/>
    <property type="molecule type" value="Genomic_DNA"/>
</dbReference>
<dbReference type="PANTHER" id="PTHR42885">
    <property type="entry name" value="HISTIDINOL-PHOSPHATE AMINOTRANSFERASE-RELATED"/>
    <property type="match status" value="1"/>
</dbReference>
<dbReference type="Pfam" id="PF00155">
    <property type="entry name" value="Aminotran_1_2"/>
    <property type="match status" value="1"/>
</dbReference>
<feature type="domain" description="Aminotransferase class I/classII large" evidence="4">
    <location>
        <begin position="22"/>
        <end position="351"/>
    </location>
</feature>
<dbReference type="Gene3D" id="3.90.1150.10">
    <property type="entry name" value="Aspartate Aminotransferase, domain 1"/>
    <property type="match status" value="1"/>
</dbReference>
<dbReference type="InterPro" id="IPR004839">
    <property type="entry name" value="Aminotransferase_I/II_large"/>
</dbReference>
<evidence type="ECO:0000313" key="5">
    <source>
        <dbReference type="EMBL" id="MET3617875.1"/>
    </source>
</evidence>
<proteinExistence type="inferred from homology"/>
<comment type="caution">
    <text evidence="5">The sequence shown here is derived from an EMBL/GenBank/DDBJ whole genome shotgun (WGS) entry which is preliminary data.</text>
</comment>
<dbReference type="InterPro" id="IPR015424">
    <property type="entry name" value="PyrdxlP-dep_Trfase"/>
</dbReference>
<evidence type="ECO:0000256" key="1">
    <source>
        <dbReference type="ARBA" id="ARBA00001933"/>
    </source>
</evidence>
<evidence type="ECO:0000313" key="6">
    <source>
        <dbReference type="Proteomes" id="UP001549162"/>
    </source>
</evidence>
<keyword evidence="3" id="KW-0032">Aminotransferase</keyword>
<dbReference type="CDD" id="cd00609">
    <property type="entry name" value="AAT_like"/>
    <property type="match status" value="1"/>
</dbReference>
<dbReference type="PROSITE" id="PS00105">
    <property type="entry name" value="AA_TRANSFER_CLASS_1"/>
    <property type="match status" value="1"/>
</dbReference>
<comment type="similarity">
    <text evidence="3">Belongs to the class-I pyridoxal-phosphate-dependent aminotransferase family.</text>
</comment>